<dbReference type="Proteomes" id="UP001558613">
    <property type="component" value="Unassembled WGS sequence"/>
</dbReference>
<evidence type="ECO:0000256" key="1">
    <source>
        <dbReference type="SAM" id="MobiDB-lite"/>
    </source>
</evidence>
<reference evidence="2 3" key="1">
    <citation type="submission" date="2023-09" db="EMBL/GenBank/DDBJ databases">
        <authorList>
            <person name="Wang M."/>
        </authorList>
    </citation>
    <scope>NUCLEOTIDE SEQUENCE [LARGE SCALE GENOMIC DNA]</scope>
    <source>
        <strain evidence="2">GT-2023</strain>
        <tissue evidence="2">Liver</tissue>
    </source>
</reference>
<feature type="compositionally biased region" description="Low complexity" evidence="1">
    <location>
        <begin position="105"/>
        <end position="116"/>
    </location>
</feature>
<comment type="caution">
    <text evidence="2">The sequence shown here is derived from an EMBL/GenBank/DDBJ whole genome shotgun (WGS) entry which is preliminary data.</text>
</comment>
<evidence type="ECO:0000313" key="3">
    <source>
        <dbReference type="Proteomes" id="UP001558613"/>
    </source>
</evidence>
<evidence type="ECO:0000313" key="2">
    <source>
        <dbReference type="EMBL" id="KAL1268736.1"/>
    </source>
</evidence>
<protein>
    <submittedName>
        <fullName evidence="2">Uncharacterized protein</fullName>
    </submittedName>
</protein>
<feature type="region of interest" description="Disordered" evidence="1">
    <location>
        <begin position="1"/>
        <end position="116"/>
    </location>
</feature>
<dbReference type="EMBL" id="JAYMGO010000009">
    <property type="protein sequence ID" value="KAL1268736.1"/>
    <property type="molecule type" value="Genomic_DNA"/>
</dbReference>
<organism evidence="2 3">
    <name type="scientific">Cirrhinus molitorella</name>
    <name type="common">mud carp</name>
    <dbReference type="NCBI Taxonomy" id="172907"/>
    <lineage>
        <taxon>Eukaryota</taxon>
        <taxon>Metazoa</taxon>
        <taxon>Chordata</taxon>
        <taxon>Craniata</taxon>
        <taxon>Vertebrata</taxon>
        <taxon>Euteleostomi</taxon>
        <taxon>Actinopterygii</taxon>
        <taxon>Neopterygii</taxon>
        <taxon>Teleostei</taxon>
        <taxon>Ostariophysi</taxon>
        <taxon>Cypriniformes</taxon>
        <taxon>Cyprinidae</taxon>
        <taxon>Labeoninae</taxon>
        <taxon>Labeonini</taxon>
        <taxon>Cirrhinus</taxon>
    </lineage>
</organism>
<name>A0ABR3MVQ2_9TELE</name>
<accession>A0ABR3MVQ2</accession>
<keyword evidence="3" id="KW-1185">Reference proteome</keyword>
<feature type="compositionally biased region" description="Basic and acidic residues" evidence="1">
    <location>
        <begin position="1"/>
        <end position="20"/>
    </location>
</feature>
<proteinExistence type="predicted"/>
<gene>
    <name evidence="2" type="ORF">QQF64_034099</name>
</gene>
<sequence length="116" mass="12890">MLVFADSEREKRSTANKEQRASSYSEVEAEKPHDFITELQKLQQAQVKPKPSHDAAAVDTSDGGAEEHQTDKPVTDGSRPTKLSTERSSEIDSSTATREHELNLKKLLSKQSDSSY</sequence>
<feature type="compositionally biased region" description="Basic and acidic residues" evidence="1">
    <location>
        <begin position="65"/>
        <end position="74"/>
    </location>
</feature>